<dbReference type="Pfam" id="PF07568">
    <property type="entry name" value="HisKA_2"/>
    <property type="match status" value="1"/>
</dbReference>
<dbReference type="GO" id="GO:0004673">
    <property type="term" value="F:protein histidine kinase activity"/>
    <property type="evidence" value="ECO:0007669"/>
    <property type="project" value="UniProtKB-EC"/>
</dbReference>
<evidence type="ECO:0000256" key="4">
    <source>
        <dbReference type="ARBA" id="ARBA00022679"/>
    </source>
</evidence>
<dbReference type="Pfam" id="PF00989">
    <property type="entry name" value="PAS"/>
    <property type="match status" value="1"/>
</dbReference>
<feature type="coiled-coil region" evidence="8">
    <location>
        <begin position="131"/>
        <end position="193"/>
    </location>
</feature>
<dbReference type="InterPro" id="IPR011495">
    <property type="entry name" value="Sig_transdc_His_kin_sub2_dim/P"/>
</dbReference>
<comment type="catalytic activity">
    <reaction evidence="1">
        <text>ATP + protein L-histidine = ADP + protein N-phospho-L-histidine.</text>
        <dbReference type="EC" id="2.7.13.3"/>
    </reaction>
</comment>
<feature type="transmembrane region" description="Helical" evidence="9">
    <location>
        <begin position="64"/>
        <end position="89"/>
    </location>
</feature>
<keyword evidence="7" id="KW-0067">ATP-binding</keyword>
<dbReference type="NCBIfam" id="TIGR00229">
    <property type="entry name" value="sensory_box"/>
    <property type="match status" value="1"/>
</dbReference>
<keyword evidence="5" id="KW-0547">Nucleotide-binding</keyword>
<dbReference type="InterPro" id="IPR000014">
    <property type="entry name" value="PAS"/>
</dbReference>
<protein>
    <recommendedName>
        <fullName evidence="2">histidine kinase</fullName>
        <ecNumber evidence="2">2.7.13.3</ecNumber>
    </recommendedName>
</protein>
<feature type="domain" description="Histidine kinase" evidence="10">
    <location>
        <begin position="504"/>
        <end position="700"/>
    </location>
</feature>
<evidence type="ECO:0000259" key="10">
    <source>
        <dbReference type="PROSITE" id="PS50109"/>
    </source>
</evidence>
<evidence type="ECO:0000313" key="13">
    <source>
        <dbReference type="Proteomes" id="UP000318050"/>
    </source>
</evidence>
<keyword evidence="4" id="KW-0808">Transferase</keyword>
<dbReference type="SUPFAM" id="SSF55785">
    <property type="entry name" value="PYP-like sensor domain (PAS domain)"/>
    <property type="match status" value="2"/>
</dbReference>
<dbReference type="SUPFAM" id="SSF55874">
    <property type="entry name" value="ATPase domain of HSP90 chaperone/DNA topoisomerase II/histidine kinase"/>
    <property type="match status" value="1"/>
</dbReference>
<dbReference type="PANTHER" id="PTHR41523:SF8">
    <property type="entry name" value="ETHYLENE RESPONSE SENSOR PROTEIN"/>
    <property type="match status" value="1"/>
</dbReference>
<dbReference type="CDD" id="cd00130">
    <property type="entry name" value="PAS"/>
    <property type="match status" value="1"/>
</dbReference>
<evidence type="ECO:0000256" key="2">
    <source>
        <dbReference type="ARBA" id="ARBA00012438"/>
    </source>
</evidence>
<dbReference type="GO" id="GO:0006355">
    <property type="term" value="P:regulation of DNA-templated transcription"/>
    <property type="evidence" value="ECO:0007669"/>
    <property type="project" value="InterPro"/>
</dbReference>
<comment type="caution">
    <text evidence="12">The sequence shown here is derived from an EMBL/GenBank/DDBJ whole genome shotgun (WGS) entry which is preliminary data.</text>
</comment>
<evidence type="ECO:0000259" key="11">
    <source>
        <dbReference type="PROSITE" id="PS50112"/>
    </source>
</evidence>
<dbReference type="InterPro" id="IPR035965">
    <property type="entry name" value="PAS-like_dom_sf"/>
</dbReference>
<reference evidence="12 13" key="1">
    <citation type="submission" date="2019-06" db="EMBL/GenBank/DDBJ databases">
        <title>Genomic Encyclopedia of Type Strains, Phase IV (KMG-V): Genome sequencing to study the core and pangenomes of soil and plant-associated prokaryotes.</title>
        <authorList>
            <person name="Whitman W."/>
        </authorList>
    </citation>
    <scope>NUCLEOTIDE SEQUENCE [LARGE SCALE GENOMIC DNA]</scope>
    <source>
        <strain evidence="12 13">BR 11140</strain>
    </source>
</reference>
<evidence type="ECO:0000256" key="9">
    <source>
        <dbReference type="SAM" id="Phobius"/>
    </source>
</evidence>
<evidence type="ECO:0000256" key="1">
    <source>
        <dbReference type="ARBA" id="ARBA00000085"/>
    </source>
</evidence>
<keyword evidence="9" id="KW-0472">Membrane</keyword>
<proteinExistence type="predicted"/>
<keyword evidence="6" id="KW-0418">Kinase</keyword>
<dbReference type="Gene3D" id="3.30.565.10">
    <property type="entry name" value="Histidine kinase-like ATPase, C-terminal domain"/>
    <property type="match status" value="1"/>
</dbReference>
<evidence type="ECO:0000256" key="3">
    <source>
        <dbReference type="ARBA" id="ARBA00022553"/>
    </source>
</evidence>
<dbReference type="Gene3D" id="3.30.450.20">
    <property type="entry name" value="PAS domain"/>
    <property type="match status" value="3"/>
</dbReference>
<dbReference type="InterPro" id="IPR005467">
    <property type="entry name" value="His_kinase_dom"/>
</dbReference>
<feature type="domain" description="PAS" evidence="11">
    <location>
        <begin position="197"/>
        <end position="269"/>
    </location>
</feature>
<dbReference type="InterPro" id="IPR036890">
    <property type="entry name" value="HATPase_C_sf"/>
</dbReference>
<dbReference type="PANTHER" id="PTHR41523">
    <property type="entry name" value="TWO-COMPONENT SYSTEM SENSOR PROTEIN"/>
    <property type="match status" value="1"/>
</dbReference>
<gene>
    <name evidence="12" type="ORF">FBZ92_111126</name>
</gene>
<dbReference type="InterPro" id="IPR013767">
    <property type="entry name" value="PAS_fold"/>
</dbReference>
<evidence type="ECO:0000256" key="6">
    <source>
        <dbReference type="ARBA" id="ARBA00022777"/>
    </source>
</evidence>
<feature type="transmembrane region" description="Helical" evidence="9">
    <location>
        <begin position="27"/>
        <end position="52"/>
    </location>
</feature>
<keyword evidence="3" id="KW-0597">Phosphoprotein</keyword>
<keyword evidence="8" id="KW-0175">Coiled coil</keyword>
<dbReference type="EMBL" id="VITT01000011">
    <property type="protein sequence ID" value="TWB56520.1"/>
    <property type="molecule type" value="Genomic_DNA"/>
</dbReference>
<dbReference type="InterPro" id="IPR003594">
    <property type="entry name" value="HATPase_dom"/>
</dbReference>
<name>A0A560IIB0_9PROT</name>
<dbReference type="SMART" id="SM00387">
    <property type="entry name" value="HATPase_c"/>
    <property type="match status" value="1"/>
</dbReference>
<dbReference type="PROSITE" id="PS50109">
    <property type="entry name" value="HIS_KIN"/>
    <property type="match status" value="1"/>
</dbReference>
<accession>A0A560IIB0</accession>
<dbReference type="SMART" id="SM00091">
    <property type="entry name" value="PAS"/>
    <property type="match status" value="2"/>
</dbReference>
<dbReference type="InterPro" id="IPR058544">
    <property type="entry name" value="ETR1_N"/>
</dbReference>
<evidence type="ECO:0000256" key="5">
    <source>
        <dbReference type="ARBA" id="ARBA00022741"/>
    </source>
</evidence>
<dbReference type="Pfam" id="PF02518">
    <property type="entry name" value="HATPase_c"/>
    <property type="match status" value="1"/>
</dbReference>
<evidence type="ECO:0000256" key="8">
    <source>
        <dbReference type="SAM" id="Coils"/>
    </source>
</evidence>
<dbReference type="PROSITE" id="PS50112">
    <property type="entry name" value="PAS"/>
    <property type="match status" value="1"/>
</dbReference>
<keyword evidence="9" id="KW-0812">Transmembrane</keyword>
<dbReference type="EC" id="2.7.13.3" evidence="2"/>
<dbReference type="Pfam" id="PF25487">
    <property type="entry name" value="ETR1_N"/>
    <property type="match status" value="1"/>
</dbReference>
<evidence type="ECO:0000256" key="7">
    <source>
        <dbReference type="ARBA" id="ARBA00022840"/>
    </source>
</evidence>
<keyword evidence="9" id="KW-1133">Transmembrane helix</keyword>
<dbReference type="GO" id="GO:0005524">
    <property type="term" value="F:ATP binding"/>
    <property type="evidence" value="ECO:0007669"/>
    <property type="project" value="UniProtKB-KW"/>
</dbReference>
<organism evidence="12 13">
    <name type="scientific">Nitrospirillum amazonense</name>
    <dbReference type="NCBI Taxonomy" id="28077"/>
    <lineage>
        <taxon>Bacteria</taxon>
        <taxon>Pseudomonadati</taxon>
        <taxon>Pseudomonadota</taxon>
        <taxon>Alphaproteobacteria</taxon>
        <taxon>Rhodospirillales</taxon>
        <taxon>Azospirillaceae</taxon>
        <taxon>Nitrospirillum</taxon>
    </lineage>
</organism>
<dbReference type="AlphaFoldDB" id="A0A560IIB0"/>
<dbReference type="Proteomes" id="UP000318050">
    <property type="component" value="Unassembled WGS sequence"/>
</dbReference>
<evidence type="ECO:0000313" key="12">
    <source>
        <dbReference type="EMBL" id="TWB56520.1"/>
    </source>
</evidence>
<sequence length="713" mass="77315">MSLTDWLLDPSGLTPHGFCLSWLPGLIWLHAGSDAVIGLSYFSIPLALAWFVRKRNDLAYRWVGHLFVAFILACGLTHMLSILTLWMPAYGMEGVVKLVTALLSVATAVMLWPLVPRVLALPTPAQLGRLNADLTRTIEQQERTAALLRESEAKVLAANSELERRVAERTAELRAANAQLTEALAERAAALEALAGSEAEYRASFEAAAVGKVQVNPETGLMLRVNNAFASMLGYNRADLAGRMAWPDLLWGEDRAAEGLELARLLSGEASVYVRELRFRRQDGTPVWGRVSATLVRGAGMRKAGARLPPLLLAVVEDVDTMHKTALALKESETRLRLAAEGAKLGIWELDLARGLGWVDRRTAEVTGGTLPAERWFPLAGPEYAAWADWIHPDDRDERAAGLSLLQTGAAELVQMQYRVRRADGDPDAAEGGGGGGWIWLSHRSAIVARDPVTWAPTRATGVLIDVTERAEAEAALREAKADLELVVAERTAALKQRDLLLREVYHRVKNNLQIIDGLVMMQALQLKDPDGRQALMGLRSRVYALGLVHQQLMASPDLESFDIAPFLDELARNILLSGADDGVRLDIVICPLTVNLDFAIPLGLLVTELITNSLKHAFPEGRGTITIAMRRREEGGVLLVVADDGDGIPTSPPAGEDGGGYRRGLGGTIVKGLVAQLDGTIEMRFDKGTRAEIILPTPVVDVAGSPVEMAAP</sequence>